<sequence>MISVNSAQKQFEAVLATEDNSLADAKNTLVQLTEKIVECARSSVKRSRERALEEADRLLRGVPKTQVQVLSEKCLHALVQLIVSVQIEIVSVSSACRKLDQMLQSLSEINRCVVFGEVQRCIDTLLHKEQMLTIKDLQTICMFMEDSASGRGVLRQFCSSLLLKLTQLLPMILQEESLRNGPLCYQTVKVCLQVFQLLPEQVTPLVFGEQGGDLSVKNLLEFLMSIILGESSSRDTRLLAGTTVAMLVNTASHSQDGQTAVNSLLQLTHSEPWCVTVGKLKVQCSPVGQDGVDRLSIVRGLLTCCRGDILVCNHDNSKTCPLLDGLFPVISTLCGEKLDCHYFIFQVYLLWLKCVREYLTEVWEVTGAPLLGEDSSLRQRLLQLIWDNAESRLEGMSESVRSALSLVLEVYETECEHFGSKQKLLYSELLRRLTRLPWEWKAKYAPLCALLPYVSAQTVLQQYADLPAHILKCLSTNHLTPSASELYKSLIQEQRREFLADAPKDAPPTEAELASRWAEHWRETLLECLMSDVTLLQSGGATCLLPSTLRVFPAAADALLTALDPTVPGHLRTWACVMSTKRTVGGQNPWASEPCPALDTLHLALSSADDSVRLAGLNLLCCSGRSREPPTQVEFSALRRFIPLNLNSESSPFRQQLQAAARKFLVRVRDCCMASLKGQKSKRGLSKEQEAELKQGVEFVDWLAELMFVYLSAGHSYQRKKTVLLLLSVVMETCTDTWSPERKKGQPPADMSSLITWATDRGHWDFFSRSKQLVLIGCLEDSTNEIRELAGELLVRFFPPSLSDDVSAVLCVRAAVQLHSPRVQQAQAGALMMKLLLQKCVSVNGVVRQEVRSSTILRFLLRQLKQHCLNAQSDMLHAARTTPIHGVVSALQRCVLEVPGVLRDALDSFVAMEMLNVLETLTRHLLGVLFGDQDTDGKEVPPSFCDMGNAISSLIGQGVGLSMEGEESVLLSEEHSLVLTCCWVSLKEIGIFLGSLVERMLSVFKEGGRLWTTKEMKRVSKVFRDILLKCRHWGAVEGCCVGFTKFCTALLHSSDPDLRQIPSDMLQQGLAVLQSAGSTSVTRRAAGLPMLILCILSAEDSGKTRPLLAQSIRNLLERARDPVPHDWDQTVDLPQVCAVHILNTLVRGSSLSVAILHYAPTIAILSLRLLSSPCWAMRNAALQLYSSLCWRLLGQNPVAEESSDSASQSVKAQYGMSPPAFFGQYPALQPFLLGELQRAAKDLKETRLSLHPSLYPILTLLSKLQPGAHQHNSDLSEFQAPLLQLAASPIYGVRVMSSKALVAMTPPAEYSDTLLRLVEEIPESAEGWCCHNRLHGQLLQIRAILKRAVTNRIPSVCLREVVCRFEARLWLATPTQRCPVVRDAYLGVATLLKGWCSETFLNQLGSVLLSEIQKAPHTLELGSASYHQTAVHFLCQDPRWACQAWQNLSTGSDIVRLSLVRWVVEGCGWRGSSLQQVLEKALQDNLQVALLQQNVEYKSAYLSALVAVLSPQTEPSSERVTLCVSDCVETLLKVLEHSEGGVEFLAQALHAVSVLLFYRPESGLLERCVKLLEVYGAPEAPESMRLACAQALCVVSQSEPLSTMHSQSQALNTRLITTGVCLLQDECVQVRMMATRFASLITSPRRPSFPTHVNQSMHSLLDLLLQEFWDSPDTWEVLIGQLPQCELSMVLRDTQDTQCVSLYEQDDSNVFAEPGVLVECVLPYLLRLAIRAAESPVLTQSVSDWAQQNSARVQHDLTVCSQLFTTGGAVEPAWLSVLCEPRFHGAVCGLFARAVLLLCLLHTFDGLRCLLDSVTLHRALRETHTKLHDNGVFLSSVFMDYVSERGGVCL</sequence>
<dbReference type="Pfam" id="PF25151">
    <property type="entry name" value="TPR_Trm732_C"/>
    <property type="match status" value="1"/>
</dbReference>
<dbReference type="Pfam" id="PF10350">
    <property type="entry name" value="DUF2428"/>
    <property type="match status" value="1"/>
</dbReference>
<dbReference type="PANTHER" id="PTHR14387">
    <property type="entry name" value="THADA/DEATH RECEPTOR INTERACTING PROTEIN"/>
    <property type="match status" value="1"/>
</dbReference>
<evidence type="ECO:0000256" key="1">
    <source>
        <dbReference type="ARBA" id="ARBA00010409"/>
    </source>
</evidence>
<evidence type="ECO:0000313" key="8">
    <source>
        <dbReference type="Proteomes" id="UP000504632"/>
    </source>
</evidence>
<dbReference type="GO" id="GO:0005829">
    <property type="term" value="C:cytosol"/>
    <property type="evidence" value="ECO:0007669"/>
    <property type="project" value="TreeGrafter"/>
</dbReference>
<dbReference type="InterPro" id="IPR056842">
    <property type="entry name" value="THADA-like_TPR_C"/>
</dbReference>
<evidence type="ECO:0000259" key="6">
    <source>
        <dbReference type="Pfam" id="PF25150"/>
    </source>
</evidence>
<evidence type="ECO:0000256" key="2">
    <source>
        <dbReference type="ARBA" id="ARBA00022694"/>
    </source>
</evidence>
<accession>A0A6J2WTJ9</accession>
<feature type="domain" description="DUF2428" evidence="5">
    <location>
        <begin position="913"/>
        <end position="1176"/>
    </location>
</feature>
<evidence type="ECO:0000256" key="4">
    <source>
        <dbReference type="SAM" id="Coils"/>
    </source>
</evidence>
<dbReference type="GO" id="GO:0030488">
    <property type="term" value="P:tRNA methylation"/>
    <property type="evidence" value="ECO:0007669"/>
    <property type="project" value="TreeGrafter"/>
</dbReference>
<organism evidence="8 9">
    <name type="scientific">Chanos chanos</name>
    <name type="common">Milkfish</name>
    <name type="synonym">Mugil chanos</name>
    <dbReference type="NCBI Taxonomy" id="29144"/>
    <lineage>
        <taxon>Eukaryota</taxon>
        <taxon>Metazoa</taxon>
        <taxon>Chordata</taxon>
        <taxon>Craniata</taxon>
        <taxon>Vertebrata</taxon>
        <taxon>Euteleostomi</taxon>
        <taxon>Actinopterygii</taxon>
        <taxon>Neopterygii</taxon>
        <taxon>Teleostei</taxon>
        <taxon>Ostariophysi</taxon>
        <taxon>Gonorynchiformes</taxon>
        <taxon>Chanidae</taxon>
        <taxon>Chanos</taxon>
    </lineage>
</organism>
<keyword evidence="2" id="KW-0819">tRNA processing</keyword>
<dbReference type="PANTHER" id="PTHR14387:SF0">
    <property type="entry name" value="DUF2428 DOMAIN-CONTAINING PROTEIN"/>
    <property type="match status" value="1"/>
</dbReference>
<dbReference type="Proteomes" id="UP000504632">
    <property type="component" value="Chromosome 14"/>
</dbReference>
<dbReference type="RefSeq" id="XP_030647585.1">
    <property type="nucleotide sequence ID" value="XM_030791725.1"/>
</dbReference>
<dbReference type="InParanoid" id="A0A6J2WTJ9"/>
<dbReference type="SUPFAM" id="SSF48371">
    <property type="entry name" value="ARM repeat"/>
    <property type="match status" value="2"/>
</dbReference>
<keyword evidence="4" id="KW-0175">Coiled coil</keyword>
<keyword evidence="8" id="KW-1185">Reference proteome</keyword>
<dbReference type="InterPro" id="IPR016024">
    <property type="entry name" value="ARM-type_fold"/>
</dbReference>
<dbReference type="InterPro" id="IPR051954">
    <property type="entry name" value="tRNA_methyltransferase_THADA"/>
</dbReference>
<dbReference type="OrthoDB" id="73997at2759"/>
<feature type="domain" description="tRNA (32-2'-O)-methyltransferase regulator THADA-like TPR repeats region" evidence="6">
    <location>
        <begin position="517"/>
        <end position="741"/>
    </location>
</feature>
<protein>
    <submittedName>
        <fullName evidence="9">Thyroid adenoma-associated protein homolog</fullName>
    </submittedName>
</protein>
<evidence type="ECO:0000313" key="9">
    <source>
        <dbReference type="RefSeq" id="XP_030647585.1"/>
    </source>
</evidence>
<evidence type="ECO:0000256" key="3">
    <source>
        <dbReference type="ARBA" id="ARBA00035625"/>
    </source>
</evidence>
<comment type="similarity">
    <text evidence="1">Belongs to the THADA family.</text>
</comment>
<gene>
    <name evidence="9" type="primary">si:ch211-225b11.4</name>
</gene>
<dbReference type="InterPro" id="IPR056843">
    <property type="entry name" value="THADA-like_TPR"/>
</dbReference>
<dbReference type="Pfam" id="PF25150">
    <property type="entry name" value="TPR_Trm732"/>
    <property type="match status" value="1"/>
</dbReference>
<name>A0A6J2WTJ9_CHACN</name>
<feature type="domain" description="tRNA (32-2'-O)-methyltransferase regulator THADA-like C-terminal TPR repeats region" evidence="7">
    <location>
        <begin position="1178"/>
        <end position="1344"/>
    </location>
</feature>
<dbReference type="InterPro" id="IPR019442">
    <property type="entry name" value="THADA/TRM732_DUF2428"/>
</dbReference>
<proteinExistence type="inferred from homology"/>
<evidence type="ECO:0000259" key="5">
    <source>
        <dbReference type="Pfam" id="PF10350"/>
    </source>
</evidence>
<feature type="coiled-coil region" evidence="4">
    <location>
        <begin position="15"/>
        <end position="42"/>
    </location>
</feature>
<evidence type="ECO:0000259" key="7">
    <source>
        <dbReference type="Pfam" id="PF25151"/>
    </source>
</evidence>
<comment type="function">
    <text evidence="3">Together with methyltransferase FTSJ1, methylates the 2'-O-ribose of nucleotides at position 32 of the anticodon loop of substrate tRNAs.</text>
</comment>
<dbReference type="GeneID" id="115827817"/>
<reference evidence="9" key="1">
    <citation type="submission" date="2025-08" db="UniProtKB">
        <authorList>
            <consortium name="RefSeq"/>
        </authorList>
    </citation>
    <scope>IDENTIFICATION</scope>
</reference>